<evidence type="ECO:0000313" key="3">
    <source>
        <dbReference type="Proteomes" id="UP000827092"/>
    </source>
</evidence>
<evidence type="ECO:0000313" key="2">
    <source>
        <dbReference type="EMBL" id="KAG8190272.1"/>
    </source>
</evidence>
<proteinExistence type="predicted"/>
<protein>
    <submittedName>
        <fullName evidence="2">Uncharacterized protein</fullName>
    </submittedName>
</protein>
<feature type="chain" id="PRO_5043383774" evidence="1">
    <location>
        <begin position="33"/>
        <end position="122"/>
    </location>
</feature>
<sequence length="122" mass="13606">MNTHLKYSAMKIFNSVLLLCALAGFLIADALAEDCKSSFNEVMCHTFCMLNQLAVGTCRVESGKDKCRCYGKRSLPDDSKIARARDDYELALSSPIDMDEVVRGFFDSQLSVAKEEEETGYL</sequence>
<gene>
    <name evidence="2" type="ORF">JTE90_025786</name>
</gene>
<organism evidence="2 3">
    <name type="scientific">Oedothorax gibbosus</name>
    <dbReference type="NCBI Taxonomy" id="931172"/>
    <lineage>
        <taxon>Eukaryota</taxon>
        <taxon>Metazoa</taxon>
        <taxon>Ecdysozoa</taxon>
        <taxon>Arthropoda</taxon>
        <taxon>Chelicerata</taxon>
        <taxon>Arachnida</taxon>
        <taxon>Araneae</taxon>
        <taxon>Araneomorphae</taxon>
        <taxon>Entelegynae</taxon>
        <taxon>Araneoidea</taxon>
        <taxon>Linyphiidae</taxon>
        <taxon>Erigoninae</taxon>
        <taxon>Oedothorax</taxon>
    </lineage>
</organism>
<accession>A0AAV6V0L5</accession>
<dbReference type="Proteomes" id="UP000827092">
    <property type="component" value="Unassembled WGS sequence"/>
</dbReference>
<dbReference type="EMBL" id="JAFNEN010000189">
    <property type="protein sequence ID" value="KAG8190272.1"/>
    <property type="molecule type" value="Genomic_DNA"/>
</dbReference>
<evidence type="ECO:0000256" key="1">
    <source>
        <dbReference type="SAM" id="SignalP"/>
    </source>
</evidence>
<reference evidence="2 3" key="1">
    <citation type="journal article" date="2022" name="Nat. Ecol. Evol.">
        <title>A masculinizing supergene underlies an exaggerated male reproductive morph in a spider.</title>
        <authorList>
            <person name="Hendrickx F."/>
            <person name="De Corte Z."/>
            <person name="Sonet G."/>
            <person name="Van Belleghem S.M."/>
            <person name="Kostlbacher S."/>
            <person name="Vangestel C."/>
        </authorList>
    </citation>
    <scope>NUCLEOTIDE SEQUENCE [LARGE SCALE GENOMIC DNA]</scope>
    <source>
        <strain evidence="2">W744_W776</strain>
    </source>
</reference>
<dbReference type="AlphaFoldDB" id="A0AAV6V0L5"/>
<feature type="signal peptide" evidence="1">
    <location>
        <begin position="1"/>
        <end position="32"/>
    </location>
</feature>
<name>A0AAV6V0L5_9ARAC</name>
<keyword evidence="1" id="KW-0732">Signal</keyword>
<keyword evidence="3" id="KW-1185">Reference proteome</keyword>
<comment type="caution">
    <text evidence="2">The sequence shown here is derived from an EMBL/GenBank/DDBJ whole genome shotgun (WGS) entry which is preliminary data.</text>
</comment>